<evidence type="ECO:0008006" key="4">
    <source>
        <dbReference type="Google" id="ProtNLM"/>
    </source>
</evidence>
<reference evidence="2 3" key="1">
    <citation type="submission" date="2021-09" db="EMBL/GenBank/DDBJ databases">
        <title>Genomic insights and catalytic innovation underlie evolution of tropane alkaloids biosynthesis.</title>
        <authorList>
            <person name="Wang Y.-J."/>
            <person name="Tian T."/>
            <person name="Huang J.-P."/>
            <person name="Huang S.-X."/>
        </authorList>
    </citation>
    <scope>NUCLEOTIDE SEQUENCE [LARGE SCALE GENOMIC DNA]</scope>
    <source>
        <strain evidence="2">KIB-2018</strain>
        <tissue evidence="2">Leaf</tissue>
    </source>
</reference>
<comment type="caution">
    <text evidence="2">The sequence shown here is derived from an EMBL/GenBank/DDBJ whole genome shotgun (WGS) entry which is preliminary data.</text>
</comment>
<evidence type="ECO:0000256" key="1">
    <source>
        <dbReference type="SAM" id="SignalP"/>
    </source>
</evidence>
<proteinExistence type="predicted"/>
<organism evidence="2 3">
    <name type="scientific">Erythroxylum novogranatense</name>
    <dbReference type="NCBI Taxonomy" id="1862640"/>
    <lineage>
        <taxon>Eukaryota</taxon>
        <taxon>Viridiplantae</taxon>
        <taxon>Streptophyta</taxon>
        <taxon>Embryophyta</taxon>
        <taxon>Tracheophyta</taxon>
        <taxon>Spermatophyta</taxon>
        <taxon>Magnoliopsida</taxon>
        <taxon>eudicotyledons</taxon>
        <taxon>Gunneridae</taxon>
        <taxon>Pentapetalae</taxon>
        <taxon>rosids</taxon>
        <taxon>fabids</taxon>
        <taxon>Malpighiales</taxon>
        <taxon>Erythroxylaceae</taxon>
        <taxon>Erythroxylum</taxon>
    </lineage>
</organism>
<evidence type="ECO:0000313" key="2">
    <source>
        <dbReference type="EMBL" id="KAJ8747161.1"/>
    </source>
</evidence>
<feature type="signal peptide" evidence="1">
    <location>
        <begin position="1"/>
        <end position="21"/>
    </location>
</feature>
<dbReference type="Proteomes" id="UP001159364">
    <property type="component" value="Unassembled WGS sequence"/>
</dbReference>
<name>A0AAV8S4P8_9ROSI</name>
<dbReference type="EMBL" id="JAIWQS010000232">
    <property type="protein sequence ID" value="KAJ8747161.1"/>
    <property type="molecule type" value="Genomic_DNA"/>
</dbReference>
<keyword evidence="3" id="KW-1185">Reference proteome</keyword>
<sequence length="73" mass="7752">MERKVCLSVYLIALIFYICFSSSEIAFAVEASKTDIFDEDGGKDLESIKVVGKGGVGGSWSPPGRVCYGPPCG</sequence>
<accession>A0AAV8S4P8</accession>
<evidence type="ECO:0000313" key="3">
    <source>
        <dbReference type="Proteomes" id="UP001159364"/>
    </source>
</evidence>
<keyword evidence="1" id="KW-0732">Signal</keyword>
<dbReference type="AlphaFoldDB" id="A0AAV8S4P8"/>
<protein>
    <recommendedName>
        <fullName evidence="4">Glycine-rich protein</fullName>
    </recommendedName>
</protein>
<gene>
    <name evidence="2" type="ORF">K2173_004604</name>
</gene>
<feature type="chain" id="PRO_5043731615" description="Glycine-rich protein" evidence="1">
    <location>
        <begin position="22"/>
        <end position="73"/>
    </location>
</feature>